<dbReference type="OrthoDB" id="3648309at2759"/>
<feature type="compositionally biased region" description="Basic and acidic residues" evidence="6">
    <location>
        <begin position="45"/>
        <end position="55"/>
    </location>
</feature>
<feature type="region of interest" description="Disordered" evidence="6">
    <location>
        <begin position="1"/>
        <end position="95"/>
    </location>
</feature>
<name>A0A3A2ZLN6_9EURO</name>
<organism evidence="8 9">
    <name type="scientific">Aspergillus sclerotialis</name>
    <dbReference type="NCBI Taxonomy" id="2070753"/>
    <lineage>
        <taxon>Eukaryota</taxon>
        <taxon>Fungi</taxon>
        <taxon>Dikarya</taxon>
        <taxon>Ascomycota</taxon>
        <taxon>Pezizomycotina</taxon>
        <taxon>Eurotiomycetes</taxon>
        <taxon>Eurotiomycetidae</taxon>
        <taxon>Eurotiales</taxon>
        <taxon>Aspergillaceae</taxon>
        <taxon>Aspergillus</taxon>
        <taxon>Aspergillus subgen. Polypaecilum</taxon>
    </lineage>
</organism>
<feature type="transmembrane region" description="Helical" evidence="7">
    <location>
        <begin position="272"/>
        <end position="294"/>
    </location>
</feature>
<keyword evidence="3 7" id="KW-0812">Transmembrane</keyword>
<dbReference type="PANTHER" id="PTHR31123:SF1">
    <property type="entry name" value="ACCUMULATION OF DYADS PROTEIN 2-RELATED"/>
    <property type="match status" value="1"/>
</dbReference>
<dbReference type="Pfam" id="PF01184">
    <property type="entry name" value="Gpr1_Fun34_YaaH"/>
    <property type="match status" value="1"/>
</dbReference>
<keyword evidence="9" id="KW-1185">Reference proteome</keyword>
<feature type="compositionally biased region" description="Polar residues" evidence="6">
    <location>
        <begin position="83"/>
        <end position="95"/>
    </location>
</feature>
<dbReference type="NCBIfam" id="NF038013">
    <property type="entry name" value="AceTr_1"/>
    <property type="match status" value="1"/>
</dbReference>
<evidence type="ECO:0000313" key="9">
    <source>
        <dbReference type="Proteomes" id="UP000266188"/>
    </source>
</evidence>
<accession>A0A3A2ZLN6</accession>
<feature type="compositionally biased region" description="Basic and acidic residues" evidence="6">
    <location>
        <begin position="1"/>
        <end position="13"/>
    </location>
</feature>
<comment type="caution">
    <text evidence="8">The sequence shown here is derived from an EMBL/GenBank/DDBJ whole genome shotgun (WGS) entry which is preliminary data.</text>
</comment>
<feature type="transmembrane region" description="Helical" evidence="7">
    <location>
        <begin position="208"/>
        <end position="232"/>
    </location>
</feature>
<evidence type="ECO:0000256" key="3">
    <source>
        <dbReference type="ARBA" id="ARBA00022692"/>
    </source>
</evidence>
<gene>
    <name evidence="8" type="ORF">PHISCL_04159</name>
</gene>
<reference evidence="9" key="1">
    <citation type="submission" date="2017-02" db="EMBL/GenBank/DDBJ databases">
        <authorList>
            <person name="Tafer H."/>
            <person name="Lopandic K."/>
        </authorList>
    </citation>
    <scope>NUCLEOTIDE SEQUENCE [LARGE SCALE GENOMIC DNA]</scope>
    <source>
        <strain evidence="9">CBS 366.77</strain>
    </source>
</reference>
<evidence type="ECO:0000256" key="5">
    <source>
        <dbReference type="ARBA" id="ARBA00023136"/>
    </source>
</evidence>
<dbReference type="InterPro" id="IPR000791">
    <property type="entry name" value="Gpr1/Fun34/SatP-like"/>
</dbReference>
<dbReference type="EMBL" id="MVGC01000118">
    <property type="protein sequence ID" value="RJE23490.1"/>
    <property type="molecule type" value="Genomic_DNA"/>
</dbReference>
<evidence type="ECO:0000256" key="4">
    <source>
        <dbReference type="ARBA" id="ARBA00022989"/>
    </source>
</evidence>
<protein>
    <submittedName>
        <fullName evidence="8">GPR1/FUN34/yaaH family</fullName>
    </submittedName>
</protein>
<dbReference type="STRING" id="2070753.A0A3A2ZLN6"/>
<dbReference type="GO" id="GO:0005886">
    <property type="term" value="C:plasma membrane"/>
    <property type="evidence" value="ECO:0007669"/>
    <property type="project" value="TreeGrafter"/>
</dbReference>
<evidence type="ECO:0000256" key="7">
    <source>
        <dbReference type="SAM" id="Phobius"/>
    </source>
</evidence>
<keyword evidence="4 7" id="KW-1133">Transmembrane helix</keyword>
<evidence type="ECO:0000256" key="2">
    <source>
        <dbReference type="ARBA" id="ARBA00005587"/>
    </source>
</evidence>
<evidence type="ECO:0000256" key="1">
    <source>
        <dbReference type="ARBA" id="ARBA00004141"/>
    </source>
</evidence>
<sequence>MGFFHKEKEHHQNEPSSSDRGANGAISEKDQNEGVNPGSGNTSSRFHEQLHRDEGGSATIPVANDPRATEQNTVVNPGGFDPSETTPSRRNYTVSQVPMPPFTKLGNPGPLGLLSFALTTFALGLYQCGAGLPHSNPQSGIGPDEAVFGLAIFMGGAAQFVAGIFEFRVGNTFGSTVHCSYGAFWLSYAMFLIPSLDIKGAYKGDKTAYQFGLGIFLILWCFLTLLFFIAALRTNITILLVLGFLFIAFLLLSIANFIATQVPARSVKVNKAGGAFTVVSAFCAFYAGASGLMVKDTTWVKFPLGEIPVSNYASKA</sequence>
<feature type="transmembrane region" description="Helical" evidence="7">
    <location>
        <begin position="177"/>
        <end position="196"/>
    </location>
</feature>
<dbReference type="Proteomes" id="UP000266188">
    <property type="component" value="Unassembled WGS sequence"/>
</dbReference>
<proteinExistence type="inferred from homology"/>
<evidence type="ECO:0000313" key="8">
    <source>
        <dbReference type="EMBL" id="RJE23490.1"/>
    </source>
</evidence>
<feature type="transmembrane region" description="Helical" evidence="7">
    <location>
        <begin position="109"/>
        <end position="126"/>
    </location>
</feature>
<comment type="subcellular location">
    <subcellularLocation>
        <location evidence="1">Membrane</location>
        <topology evidence="1">Multi-pass membrane protein</topology>
    </subcellularLocation>
</comment>
<dbReference type="InterPro" id="IPR051633">
    <property type="entry name" value="AceTr"/>
</dbReference>
<feature type="transmembrane region" description="Helical" evidence="7">
    <location>
        <begin position="239"/>
        <end position="260"/>
    </location>
</feature>
<comment type="similarity">
    <text evidence="2">Belongs to the acetate uptake transporter (AceTr) (TC 2.A.96) family.</text>
</comment>
<dbReference type="GO" id="GO:0015123">
    <property type="term" value="F:acetate transmembrane transporter activity"/>
    <property type="evidence" value="ECO:0007669"/>
    <property type="project" value="TreeGrafter"/>
</dbReference>
<dbReference type="PANTHER" id="PTHR31123">
    <property type="entry name" value="ACCUMULATION OF DYADS PROTEIN 2-RELATED"/>
    <property type="match status" value="1"/>
</dbReference>
<feature type="transmembrane region" description="Helical" evidence="7">
    <location>
        <begin position="146"/>
        <end position="165"/>
    </location>
</feature>
<evidence type="ECO:0000256" key="6">
    <source>
        <dbReference type="SAM" id="MobiDB-lite"/>
    </source>
</evidence>
<keyword evidence="5 7" id="KW-0472">Membrane</keyword>
<dbReference type="AlphaFoldDB" id="A0A3A2ZLN6"/>